<protein>
    <submittedName>
        <fullName evidence="2">Uncharacterized protein</fullName>
    </submittedName>
</protein>
<evidence type="ECO:0000313" key="2">
    <source>
        <dbReference type="EMBL" id="STP28985.1"/>
    </source>
</evidence>
<evidence type="ECO:0000256" key="1">
    <source>
        <dbReference type="SAM" id="Phobius"/>
    </source>
</evidence>
<reference evidence="2 3" key="1">
    <citation type="submission" date="2018-06" db="EMBL/GenBank/DDBJ databases">
        <authorList>
            <consortium name="Pathogen Informatics"/>
            <person name="Doyle S."/>
        </authorList>
    </citation>
    <scope>NUCLEOTIDE SEQUENCE [LARGE SCALE GENOMIC DNA]</scope>
    <source>
        <strain evidence="2 3">NCTC8129</strain>
    </source>
</reference>
<evidence type="ECO:0000313" key="3">
    <source>
        <dbReference type="Proteomes" id="UP000254070"/>
    </source>
</evidence>
<feature type="transmembrane region" description="Helical" evidence="1">
    <location>
        <begin position="6"/>
        <end position="24"/>
    </location>
</feature>
<sequence length="46" mass="5452">MKKASNFIILLLMIIHTIILVVHLPNRQQKRIKPIMRGIPVRKMTF</sequence>
<accession>A0A377KIF1</accession>
<name>A0A377KIF1_9ENTE</name>
<dbReference type="Proteomes" id="UP000254070">
    <property type="component" value="Unassembled WGS sequence"/>
</dbReference>
<proteinExistence type="predicted"/>
<dbReference type="AlphaFoldDB" id="A0A377KIF1"/>
<keyword evidence="1" id="KW-1133">Transmembrane helix</keyword>
<organism evidence="2 3">
    <name type="scientific">Enterococcus durans</name>
    <dbReference type="NCBI Taxonomy" id="53345"/>
    <lineage>
        <taxon>Bacteria</taxon>
        <taxon>Bacillati</taxon>
        <taxon>Bacillota</taxon>
        <taxon>Bacilli</taxon>
        <taxon>Lactobacillales</taxon>
        <taxon>Enterococcaceae</taxon>
        <taxon>Enterococcus</taxon>
    </lineage>
</organism>
<keyword evidence="1" id="KW-0472">Membrane</keyword>
<keyword evidence="1" id="KW-0812">Transmembrane</keyword>
<gene>
    <name evidence="2" type="ORF">NCTC8129_01170</name>
</gene>
<dbReference type="EMBL" id="UGIF01000002">
    <property type="protein sequence ID" value="STP28985.1"/>
    <property type="molecule type" value="Genomic_DNA"/>
</dbReference>